<dbReference type="InterPro" id="IPR025272">
    <property type="entry name" value="SocA_Panacea"/>
</dbReference>
<evidence type="ECO:0000259" key="1">
    <source>
        <dbReference type="Pfam" id="PF13274"/>
    </source>
</evidence>
<dbReference type="Proteomes" id="UP000186631">
    <property type="component" value="Unassembled WGS sequence"/>
</dbReference>
<protein>
    <recommendedName>
        <fullName evidence="1">Antitoxin SocA-like Panacea domain-containing protein</fullName>
    </recommendedName>
</protein>
<accession>A0A1Q6J6R5</accession>
<comment type="caution">
    <text evidence="2">The sequence shown here is derived from an EMBL/GenBank/DDBJ whole genome shotgun (WGS) entry which is preliminary data.</text>
</comment>
<dbReference type="Pfam" id="PF13274">
    <property type="entry name" value="SocA_Panacea"/>
    <property type="match status" value="1"/>
</dbReference>
<feature type="domain" description="Antitoxin SocA-like Panacea" evidence="1">
    <location>
        <begin position="56"/>
        <end position="121"/>
    </location>
</feature>
<evidence type="ECO:0000313" key="2">
    <source>
        <dbReference type="EMBL" id="OKZ48824.1"/>
    </source>
</evidence>
<evidence type="ECO:0000313" key="3">
    <source>
        <dbReference type="Proteomes" id="UP000186631"/>
    </source>
</evidence>
<proteinExistence type="predicted"/>
<dbReference type="RefSeq" id="WP_117829906.1">
    <property type="nucleotide sequence ID" value="NZ_CP181424.1"/>
</dbReference>
<dbReference type="EMBL" id="MNQV01000180">
    <property type="protein sequence ID" value="OKZ48824.1"/>
    <property type="molecule type" value="Genomic_DNA"/>
</dbReference>
<sequence>MLMNVMIVEIILFFCKKIKEGGNMNSIQKYRGLAIADYFVKKCIEQNIPVTNMSILKMIYFAHGFSYALRHKPLIKDPFLAWPWGPVEKHTYDCFKKYAANPITSISGETNDELIKIEKDKELCIFLDKFIPLAKASPFVLSDKSHVSGGPWDVTPAFKEIDEKIIQVYFSAKYGNE</sequence>
<gene>
    <name evidence="2" type="ORF">BHV80_09560</name>
</gene>
<name>A0A1Q6J6R5_PHOVU</name>
<organism evidence="2 3">
    <name type="scientific">Phocaeicola vulgatus</name>
    <name type="common">Bacteroides vulgatus</name>
    <dbReference type="NCBI Taxonomy" id="821"/>
    <lineage>
        <taxon>Bacteria</taxon>
        <taxon>Pseudomonadati</taxon>
        <taxon>Bacteroidota</taxon>
        <taxon>Bacteroidia</taxon>
        <taxon>Bacteroidales</taxon>
        <taxon>Bacteroidaceae</taxon>
        <taxon>Phocaeicola</taxon>
    </lineage>
</organism>
<reference evidence="2 3" key="1">
    <citation type="journal article" date="2016" name="Nat. Biotechnol.">
        <title>Measurement of bacterial replication rates in microbial communities.</title>
        <authorList>
            <person name="Brown C.T."/>
            <person name="Olm M.R."/>
            <person name="Thomas B.C."/>
            <person name="Banfield J.F."/>
        </authorList>
    </citation>
    <scope>NUCLEOTIDE SEQUENCE [LARGE SCALE GENOMIC DNA]</scope>
    <source>
        <strain evidence="2">42_262</strain>
    </source>
</reference>
<dbReference type="AlphaFoldDB" id="A0A1Q6J6R5"/>